<dbReference type="Pfam" id="PF12697">
    <property type="entry name" value="Abhydrolase_6"/>
    <property type="match status" value="1"/>
</dbReference>
<name>A0A430APK4_9ENTE</name>
<dbReference type="InterPro" id="IPR052920">
    <property type="entry name" value="DNA-binding_regulatory"/>
</dbReference>
<accession>A0A430APK4</accession>
<feature type="domain" description="Bacterial Ig" evidence="3">
    <location>
        <begin position="577"/>
        <end position="645"/>
    </location>
</feature>
<dbReference type="InterPro" id="IPR041498">
    <property type="entry name" value="Big_6"/>
</dbReference>
<gene>
    <name evidence="4" type="ORF">CBF27_11475</name>
</gene>
<dbReference type="InterPro" id="IPR013783">
    <property type="entry name" value="Ig-like_fold"/>
</dbReference>
<keyword evidence="5" id="KW-1185">Reference proteome</keyword>
<dbReference type="InterPro" id="IPR029058">
    <property type="entry name" value="AB_hydrolase_fold"/>
</dbReference>
<dbReference type="EMBL" id="NGKC01000015">
    <property type="protein sequence ID" value="RSU09913.1"/>
    <property type="molecule type" value="Genomic_DNA"/>
</dbReference>
<feature type="chain" id="PRO_5019092934" description="Serine aminopeptidase S33 domain-containing protein" evidence="1">
    <location>
        <begin position="26"/>
        <end position="650"/>
    </location>
</feature>
<dbReference type="Gene3D" id="2.60.40.10">
    <property type="entry name" value="Immunoglobulins"/>
    <property type="match status" value="1"/>
</dbReference>
<dbReference type="Pfam" id="PF17936">
    <property type="entry name" value="Big_6"/>
    <property type="match status" value="1"/>
</dbReference>
<evidence type="ECO:0000256" key="1">
    <source>
        <dbReference type="SAM" id="SignalP"/>
    </source>
</evidence>
<feature type="domain" description="AB hydrolase-1" evidence="2">
    <location>
        <begin position="166"/>
        <end position="366"/>
    </location>
</feature>
<proteinExistence type="predicted"/>
<dbReference type="InterPro" id="IPR000073">
    <property type="entry name" value="AB_hydrolase_1"/>
</dbReference>
<evidence type="ECO:0000259" key="2">
    <source>
        <dbReference type="Pfam" id="PF12697"/>
    </source>
</evidence>
<evidence type="ECO:0000313" key="4">
    <source>
        <dbReference type="EMBL" id="RSU09913.1"/>
    </source>
</evidence>
<dbReference type="SUPFAM" id="SSF53474">
    <property type="entry name" value="alpha/beta-Hydrolases"/>
    <property type="match status" value="1"/>
</dbReference>
<organism evidence="4 5">
    <name type="scientific">Vagococcus acidifermentans</name>
    <dbReference type="NCBI Taxonomy" id="564710"/>
    <lineage>
        <taxon>Bacteria</taxon>
        <taxon>Bacillati</taxon>
        <taxon>Bacillota</taxon>
        <taxon>Bacilli</taxon>
        <taxon>Lactobacillales</taxon>
        <taxon>Enterococcaceae</taxon>
        <taxon>Vagococcus</taxon>
    </lineage>
</organism>
<evidence type="ECO:0000313" key="5">
    <source>
        <dbReference type="Proteomes" id="UP000286773"/>
    </source>
</evidence>
<dbReference type="Gene3D" id="3.40.50.1820">
    <property type="entry name" value="alpha/beta hydrolase"/>
    <property type="match status" value="1"/>
</dbReference>
<dbReference type="PANTHER" id="PTHR43358">
    <property type="entry name" value="ALPHA/BETA-HYDROLASE"/>
    <property type="match status" value="1"/>
</dbReference>
<evidence type="ECO:0008006" key="6">
    <source>
        <dbReference type="Google" id="ProtNLM"/>
    </source>
</evidence>
<sequence>MKKTIKLLAVGLLLGQLCAAPVVHAAETARVERSAQTLTSKEKKIVDALVDEFVTTYKAYKSEKKNRTTKSIITDTLADIIFNTAFGRDSELADLILNDYSSYGWVDWYNSLPNTETRELTVYDEVTQQNLTLKSEYIDNGADKTILLQQGWRSNGYNMMSHAQQYSALGYNLLIPDARAHGESEGDYNTFGHYEQHDLNKWLDDELRRRPEQELIVIGVSLGAATTMLSQETPHQNVIAYVADSGFQSMDKQFRSLIGMIYEYIQFIPEIDKYDWDESANWLLDFMEEHRIKPILGMSLADVSPLAAVQKSPLPKLFLHSEADAIIKMEQTVTLYNRAVGYKELHTRPGSAHAQLILDYPDEYADIVMTFISSVREQQTDRNCLPAKIAEKKNLLENPSFQLTETGFESWLVKENGAFIDKRLQKNSKGEWVLSKYKKTKLDGMTAAQAGNGVSFYAYPKAEAVMLGQEVWLQAGQTYRLDFSVQNTSPGRWTIPEMIYGFGDQMHQESLKLKKTVTKSLNYTPATDESATVQFGSQVNNYNIFDYNYTYLNFSDIAIYNADFTPPAQVKLTDTTYDVTENKLTGTGQGEPDSLISIVSEDGNVLKEVRTDAKGMFRFELPHISELTHVHVVNCDANGNQSISKVLYLK</sequence>
<dbReference type="PANTHER" id="PTHR43358:SF4">
    <property type="entry name" value="ALPHA_BETA HYDROLASE FOLD-1 DOMAIN-CONTAINING PROTEIN"/>
    <property type="match status" value="1"/>
</dbReference>
<dbReference type="AlphaFoldDB" id="A0A430APK4"/>
<keyword evidence="1" id="KW-0732">Signal</keyword>
<dbReference type="Proteomes" id="UP000286773">
    <property type="component" value="Unassembled WGS sequence"/>
</dbReference>
<dbReference type="RefSeq" id="WP_170175101.1">
    <property type="nucleotide sequence ID" value="NZ_NGKC01000015.1"/>
</dbReference>
<comment type="caution">
    <text evidence="4">The sequence shown here is derived from an EMBL/GenBank/DDBJ whole genome shotgun (WGS) entry which is preliminary data.</text>
</comment>
<feature type="signal peptide" evidence="1">
    <location>
        <begin position="1"/>
        <end position="25"/>
    </location>
</feature>
<protein>
    <recommendedName>
        <fullName evidence="6">Serine aminopeptidase S33 domain-containing protein</fullName>
    </recommendedName>
</protein>
<evidence type="ECO:0000259" key="3">
    <source>
        <dbReference type="Pfam" id="PF17936"/>
    </source>
</evidence>
<reference evidence="4 5" key="1">
    <citation type="submission" date="2017-05" db="EMBL/GenBank/DDBJ databases">
        <title>Vagococcus spp. assemblies.</title>
        <authorList>
            <person name="Gulvik C.A."/>
        </authorList>
    </citation>
    <scope>NUCLEOTIDE SEQUENCE [LARGE SCALE GENOMIC DNA]</scope>
    <source>
        <strain evidence="4 5">LMG 24798</strain>
    </source>
</reference>